<organism evidence="1">
    <name type="scientific">marine metagenome</name>
    <dbReference type="NCBI Taxonomy" id="408172"/>
    <lineage>
        <taxon>unclassified sequences</taxon>
        <taxon>metagenomes</taxon>
        <taxon>ecological metagenomes</taxon>
    </lineage>
</organism>
<reference evidence="1" key="1">
    <citation type="submission" date="2018-05" db="EMBL/GenBank/DDBJ databases">
        <authorList>
            <person name="Lanie J.A."/>
            <person name="Ng W.-L."/>
            <person name="Kazmierczak K.M."/>
            <person name="Andrzejewski T.M."/>
            <person name="Davidsen T.M."/>
            <person name="Wayne K.J."/>
            <person name="Tettelin H."/>
            <person name="Glass J.I."/>
            <person name="Rusch D."/>
            <person name="Podicherti R."/>
            <person name="Tsui H.-C.T."/>
            <person name="Winkler M.E."/>
        </authorList>
    </citation>
    <scope>NUCLEOTIDE SEQUENCE</scope>
</reference>
<accession>A0A381NBG3</accession>
<evidence type="ECO:0008006" key="2">
    <source>
        <dbReference type="Google" id="ProtNLM"/>
    </source>
</evidence>
<dbReference type="EMBL" id="UINC01000244">
    <property type="protein sequence ID" value="SUZ51885.1"/>
    <property type="molecule type" value="Genomic_DNA"/>
</dbReference>
<sequence length="229" mass="26312">MNCPINYPALFLLTFALQAIGSGDATQSLVYDARVGFLSAGRLEVNMALSKGRYELFGDVRTSGAIERFFRWRGKFAAVGFMVEEKPRTRAYLLFEERKNSRKVTLAAHGKTTIHRPAAESREVQYPRGSDLMSVLFLTDHCFDSAWVHDGEDAYEVVLMASRKRSVDQGRAYFRGSTQLCRYRFNYEKGEQRGLDVWLGLHGDRWLPVRIRVRVPLRPDGLLKLRTRR</sequence>
<gene>
    <name evidence="1" type="ORF">METZ01_LOCUS4739</name>
</gene>
<name>A0A381NBG3_9ZZZZ</name>
<proteinExistence type="predicted"/>
<protein>
    <recommendedName>
        <fullName evidence="2">DUF3108 domain-containing protein</fullName>
    </recommendedName>
</protein>
<dbReference type="AlphaFoldDB" id="A0A381NBG3"/>
<evidence type="ECO:0000313" key="1">
    <source>
        <dbReference type="EMBL" id="SUZ51885.1"/>
    </source>
</evidence>